<evidence type="ECO:0000256" key="1">
    <source>
        <dbReference type="ARBA" id="ARBA00001933"/>
    </source>
</evidence>
<comment type="pathway">
    <text evidence="2">Amino-acid biosynthesis; L-isoleucine biosynthesis; L-isoleucine from 2-oxobutanoate: step 4/4.</text>
</comment>
<dbReference type="SUPFAM" id="SSF56752">
    <property type="entry name" value="D-aminoacid aminotransferase-like PLP-dependent enzymes"/>
    <property type="match status" value="1"/>
</dbReference>
<evidence type="ECO:0000313" key="14">
    <source>
        <dbReference type="Proteomes" id="UP000316727"/>
    </source>
</evidence>
<evidence type="ECO:0000256" key="12">
    <source>
        <dbReference type="RuleBase" id="RU004516"/>
    </source>
</evidence>
<dbReference type="GO" id="GO:0046394">
    <property type="term" value="P:carboxylic acid biosynthetic process"/>
    <property type="evidence" value="ECO:0007669"/>
    <property type="project" value="UniProtKB-ARBA"/>
</dbReference>
<dbReference type="AlphaFoldDB" id="A0A501WJX0"/>
<keyword evidence="13" id="KW-0808">Transferase</keyword>
<dbReference type="Proteomes" id="UP000316727">
    <property type="component" value="Unassembled WGS sequence"/>
</dbReference>
<dbReference type="Pfam" id="PF01063">
    <property type="entry name" value="Aminotran_4"/>
    <property type="match status" value="1"/>
</dbReference>
<dbReference type="InterPro" id="IPR001544">
    <property type="entry name" value="Aminotrans_IV"/>
</dbReference>
<evidence type="ECO:0000256" key="5">
    <source>
        <dbReference type="ARBA" id="ARBA00009320"/>
    </source>
</evidence>
<dbReference type="GO" id="GO:0004084">
    <property type="term" value="F:branched-chain-amino-acid transaminase activity"/>
    <property type="evidence" value="ECO:0007669"/>
    <property type="project" value="UniProtKB-EC"/>
</dbReference>
<dbReference type="PANTHER" id="PTHR42743:SF11">
    <property type="entry name" value="AMINODEOXYCHORISMATE LYASE"/>
    <property type="match status" value="1"/>
</dbReference>
<comment type="caution">
    <text evidence="13">The sequence shown here is derived from an EMBL/GenBank/DDBJ whole genome shotgun (WGS) entry which is preliminary data.</text>
</comment>
<evidence type="ECO:0000256" key="11">
    <source>
        <dbReference type="RuleBase" id="RU004106"/>
    </source>
</evidence>
<dbReference type="InterPro" id="IPR050571">
    <property type="entry name" value="Class-IV_PLP-Dep_Aminotrnsfr"/>
</dbReference>
<keyword evidence="7 12" id="KW-0663">Pyridoxal phosphate</keyword>
<dbReference type="InterPro" id="IPR018300">
    <property type="entry name" value="Aminotrans_IV_CS"/>
</dbReference>
<dbReference type="Gene3D" id="3.20.10.10">
    <property type="entry name" value="D-amino Acid Aminotransferase, subunit A, domain 2"/>
    <property type="match status" value="1"/>
</dbReference>
<evidence type="ECO:0000256" key="8">
    <source>
        <dbReference type="ARBA" id="ARBA00048212"/>
    </source>
</evidence>
<reference evidence="13 14" key="1">
    <citation type="submission" date="2019-06" db="EMBL/GenBank/DDBJ databases">
        <title>A novel bacterium of genus Pontibacter, isolated from marine sediment.</title>
        <authorList>
            <person name="Huang H."/>
            <person name="Mo K."/>
            <person name="Hu Y."/>
        </authorList>
    </citation>
    <scope>NUCLEOTIDE SEQUENCE [LARGE SCALE GENOMIC DNA]</scope>
    <source>
        <strain evidence="13 14">HB172049</strain>
    </source>
</reference>
<comment type="catalytic activity">
    <reaction evidence="10">
        <text>L-leucine + 2-oxoglutarate = 4-methyl-2-oxopentanoate + L-glutamate</text>
        <dbReference type="Rhea" id="RHEA:18321"/>
        <dbReference type="ChEBI" id="CHEBI:16810"/>
        <dbReference type="ChEBI" id="CHEBI:17865"/>
        <dbReference type="ChEBI" id="CHEBI:29985"/>
        <dbReference type="ChEBI" id="CHEBI:57427"/>
        <dbReference type="EC" id="2.6.1.42"/>
    </reaction>
</comment>
<name>A0A501WJX0_9BACT</name>
<proteinExistence type="inferred from homology"/>
<dbReference type="PANTHER" id="PTHR42743">
    <property type="entry name" value="AMINO-ACID AMINOTRANSFERASE"/>
    <property type="match status" value="1"/>
</dbReference>
<evidence type="ECO:0000256" key="10">
    <source>
        <dbReference type="ARBA" id="ARBA00049229"/>
    </source>
</evidence>
<keyword evidence="13" id="KW-0032">Aminotransferase</keyword>
<sequence length="290" mass="32415">MVRAGESFILYLNTALAALFILYNNRLVPEEEIRLPLTDRAFQYNDGFFETAIIHEGRLRFWQNHRQRMQEAALALQLELPSYILSPAFEEHLLQLAEQEKAHGAGRLKLKVWRAGAGLYTPQTHQVNVLATVAPIVALPSRKPLQIGICKAAHTSYTPLSHFKGPNGPLYVLAAHEKSINQLDDMLLLSQAGMVAELTSSNIFWVQNQVLCTPALETGCINGIARRNILRYAQQQMQVQEVMLSPDHLLKADAVFAANVTGIRGIESIEGQPISQQEEFVQQLRLSLGL</sequence>
<evidence type="ECO:0000313" key="13">
    <source>
        <dbReference type="EMBL" id="TPE45936.1"/>
    </source>
</evidence>
<comment type="catalytic activity">
    <reaction evidence="9">
        <text>L-isoleucine + 2-oxoglutarate = (S)-3-methyl-2-oxopentanoate + L-glutamate</text>
        <dbReference type="Rhea" id="RHEA:24801"/>
        <dbReference type="ChEBI" id="CHEBI:16810"/>
        <dbReference type="ChEBI" id="CHEBI:29985"/>
        <dbReference type="ChEBI" id="CHEBI:35146"/>
        <dbReference type="ChEBI" id="CHEBI:58045"/>
        <dbReference type="EC" id="2.6.1.42"/>
    </reaction>
</comment>
<dbReference type="InterPro" id="IPR043132">
    <property type="entry name" value="BCAT-like_C"/>
</dbReference>
<dbReference type="EMBL" id="VFRQ01000001">
    <property type="protein sequence ID" value="TPE45936.1"/>
    <property type="molecule type" value="Genomic_DNA"/>
</dbReference>
<comment type="catalytic activity">
    <reaction evidence="8">
        <text>L-valine + 2-oxoglutarate = 3-methyl-2-oxobutanoate + L-glutamate</text>
        <dbReference type="Rhea" id="RHEA:24813"/>
        <dbReference type="ChEBI" id="CHEBI:11851"/>
        <dbReference type="ChEBI" id="CHEBI:16810"/>
        <dbReference type="ChEBI" id="CHEBI:29985"/>
        <dbReference type="ChEBI" id="CHEBI:57762"/>
        <dbReference type="EC" id="2.6.1.42"/>
    </reaction>
</comment>
<organism evidence="13 14">
    <name type="scientific">Pontibacter mangrovi</name>
    <dbReference type="NCBI Taxonomy" id="2589816"/>
    <lineage>
        <taxon>Bacteria</taxon>
        <taxon>Pseudomonadati</taxon>
        <taxon>Bacteroidota</taxon>
        <taxon>Cytophagia</taxon>
        <taxon>Cytophagales</taxon>
        <taxon>Hymenobacteraceae</taxon>
        <taxon>Pontibacter</taxon>
    </lineage>
</organism>
<comment type="cofactor">
    <cofactor evidence="1 12">
        <name>pyridoxal 5'-phosphate</name>
        <dbReference type="ChEBI" id="CHEBI:597326"/>
    </cofactor>
</comment>
<comment type="pathway">
    <text evidence="3">Amino-acid biosynthesis; L-valine biosynthesis; L-valine from pyruvate: step 4/4.</text>
</comment>
<dbReference type="Gene3D" id="3.30.470.10">
    <property type="match status" value="1"/>
</dbReference>
<accession>A0A501WJX0</accession>
<dbReference type="InterPro" id="IPR036038">
    <property type="entry name" value="Aminotransferase-like"/>
</dbReference>
<comment type="similarity">
    <text evidence="5 11">Belongs to the class-IV pyridoxal-phosphate-dependent aminotransferase family.</text>
</comment>
<evidence type="ECO:0000256" key="7">
    <source>
        <dbReference type="ARBA" id="ARBA00022898"/>
    </source>
</evidence>
<dbReference type="EC" id="2.6.1.42" evidence="6"/>
<comment type="pathway">
    <text evidence="4">Amino-acid biosynthesis; L-leucine biosynthesis; L-leucine from 3-methyl-2-oxobutanoate: step 4/4.</text>
</comment>
<gene>
    <name evidence="13" type="ORF">FJM65_00910</name>
</gene>
<dbReference type="OrthoDB" id="9805628at2"/>
<protein>
    <recommendedName>
        <fullName evidence="6">branched-chain-amino-acid transaminase</fullName>
        <ecNumber evidence="6">2.6.1.42</ecNumber>
    </recommendedName>
</protein>
<evidence type="ECO:0000256" key="4">
    <source>
        <dbReference type="ARBA" id="ARBA00005072"/>
    </source>
</evidence>
<evidence type="ECO:0000256" key="2">
    <source>
        <dbReference type="ARBA" id="ARBA00004824"/>
    </source>
</evidence>
<evidence type="ECO:0000256" key="9">
    <source>
        <dbReference type="ARBA" id="ARBA00048798"/>
    </source>
</evidence>
<evidence type="ECO:0000256" key="3">
    <source>
        <dbReference type="ARBA" id="ARBA00004931"/>
    </source>
</evidence>
<evidence type="ECO:0000256" key="6">
    <source>
        <dbReference type="ARBA" id="ARBA00013053"/>
    </source>
</evidence>
<dbReference type="PROSITE" id="PS00770">
    <property type="entry name" value="AA_TRANSFER_CLASS_4"/>
    <property type="match status" value="1"/>
</dbReference>
<dbReference type="InterPro" id="IPR043131">
    <property type="entry name" value="BCAT-like_N"/>
</dbReference>
<keyword evidence="14" id="KW-1185">Reference proteome</keyword>